<dbReference type="GO" id="GO:0016791">
    <property type="term" value="F:phosphatase activity"/>
    <property type="evidence" value="ECO:0007669"/>
    <property type="project" value="TreeGrafter"/>
</dbReference>
<dbReference type="Gene3D" id="3.30.450.40">
    <property type="match status" value="1"/>
</dbReference>
<protein>
    <submittedName>
        <fullName evidence="4">SpoIIE family protein phosphatase</fullName>
    </submittedName>
</protein>
<proteinExistence type="predicted"/>
<dbReference type="RefSeq" id="WP_053775125.1">
    <property type="nucleotide sequence ID" value="NZ_CP012573.1"/>
</dbReference>
<accession>A0AAE6XSV5</accession>
<evidence type="ECO:0000259" key="3">
    <source>
        <dbReference type="SMART" id="SM00331"/>
    </source>
</evidence>
<dbReference type="Proteomes" id="UP000503164">
    <property type="component" value="Chromosome"/>
</dbReference>
<dbReference type="AlphaFoldDB" id="A0AAE6XSV5"/>
<name>A0AAE6XSV5_9MICO</name>
<keyword evidence="1" id="KW-0378">Hydrolase</keyword>
<sequence>MSRTTGQVALRDARIGGSAGGAQGDRMDTELRERQRLESLESLHVFGTAPETRFDRITMMIAEFYRVPIAAVGIVGADAIWMKSSVGLPSPRWSRDGTFTEAALAADGMLVVEDALVDPRLASSPSATGALGIRFYAAQHLHAPDGNVIGVFFVADTVPRSFGQADRARLALIGDFFAEEIARETDSQRAADVARALSPQPAPHLEGYEIAGTSIPAQTVGGDVHDWFLEGGDLRLTLADVMGKGVGAAILAAGVRATIRMASRTHGVRSTMVRTATALVDDLASAGSFSTLFHARLEIATGILTYVDAGHGLTLVIRADGSTVRLRGRHLPLGLEAPDAWQEESVRLDPGDTLLIFSDGLLDFFDDEEATHAYLANALARHRTPQRFLDALIGVTPANKADDCTIVAVQRRPV</sequence>
<evidence type="ECO:0000256" key="2">
    <source>
        <dbReference type="SAM" id="MobiDB-lite"/>
    </source>
</evidence>
<dbReference type="EMBL" id="CP048049">
    <property type="protein sequence ID" value="QIS45696.1"/>
    <property type="molecule type" value="Genomic_DNA"/>
</dbReference>
<dbReference type="PANTHER" id="PTHR43156">
    <property type="entry name" value="STAGE II SPORULATION PROTEIN E-RELATED"/>
    <property type="match status" value="1"/>
</dbReference>
<organism evidence="4 5">
    <name type="scientific">Clavibacter capsici</name>
    <dbReference type="NCBI Taxonomy" id="1874630"/>
    <lineage>
        <taxon>Bacteria</taxon>
        <taxon>Bacillati</taxon>
        <taxon>Actinomycetota</taxon>
        <taxon>Actinomycetes</taxon>
        <taxon>Micrococcales</taxon>
        <taxon>Microbacteriaceae</taxon>
        <taxon>Clavibacter</taxon>
    </lineage>
</organism>
<dbReference type="SUPFAM" id="SSF55781">
    <property type="entry name" value="GAF domain-like"/>
    <property type="match status" value="1"/>
</dbReference>
<dbReference type="InterPro" id="IPR052016">
    <property type="entry name" value="Bact_Sigma-Reg"/>
</dbReference>
<evidence type="ECO:0000313" key="4">
    <source>
        <dbReference type="EMBL" id="QIS45696.1"/>
    </source>
</evidence>
<gene>
    <name evidence="4" type="ORF">GW570_11675</name>
</gene>
<dbReference type="InterPro" id="IPR036457">
    <property type="entry name" value="PPM-type-like_dom_sf"/>
</dbReference>
<evidence type="ECO:0000313" key="5">
    <source>
        <dbReference type="Proteomes" id="UP000503164"/>
    </source>
</evidence>
<dbReference type="SUPFAM" id="SSF81606">
    <property type="entry name" value="PP2C-like"/>
    <property type="match status" value="1"/>
</dbReference>
<dbReference type="Pfam" id="PF07228">
    <property type="entry name" value="SpoIIE"/>
    <property type="match status" value="1"/>
</dbReference>
<keyword evidence="5" id="KW-1185">Reference proteome</keyword>
<feature type="domain" description="PPM-type phosphatase" evidence="3">
    <location>
        <begin position="205"/>
        <end position="411"/>
    </location>
</feature>
<evidence type="ECO:0000256" key="1">
    <source>
        <dbReference type="ARBA" id="ARBA00022801"/>
    </source>
</evidence>
<dbReference type="PANTHER" id="PTHR43156:SF2">
    <property type="entry name" value="STAGE II SPORULATION PROTEIN E"/>
    <property type="match status" value="1"/>
</dbReference>
<reference evidence="4 5" key="1">
    <citation type="journal article" date="2020" name="Mol. Plant Pathol.">
        <title>Plasmid composition and the chpG gene determine the virulence level of Clavibacter capsici natural isolates in pepper.</title>
        <authorList>
            <person name="Hwang I.S."/>
            <person name="Lee H.M."/>
            <person name="Oh E.J."/>
            <person name="Lee S."/>
            <person name="Heu S."/>
            <person name="Oh C.S."/>
        </authorList>
    </citation>
    <scope>NUCLEOTIDE SEQUENCE [LARGE SCALE GENOMIC DNA]</scope>
    <source>
        <strain evidence="4 5">1101</strain>
    </source>
</reference>
<feature type="region of interest" description="Disordered" evidence="2">
    <location>
        <begin position="1"/>
        <end position="27"/>
    </location>
</feature>
<dbReference type="SMART" id="SM00331">
    <property type="entry name" value="PP2C_SIG"/>
    <property type="match status" value="1"/>
</dbReference>
<dbReference type="InterPro" id="IPR029016">
    <property type="entry name" value="GAF-like_dom_sf"/>
</dbReference>
<dbReference type="InterPro" id="IPR001932">
    <property type="entry name" value="PPM-type_phosphatase-like_dom"/>
</dbReference>
<dbReference type="Gene3D" id="3.60.40.10">
    <property type="entry name" value="PPM-type phosphatase domain"/>
    <property type="match status" value="1"/>
</dbReference>